<feature type="transmembrane region" description="Helical" evidence="7">
    <location>
        <begin position="394"/>
        <end position="418"/>
    </location>
</feature>
<dbReference type="InterPro" id="IPR010656">
    <property type="entry name" value="DctM"/>
</dbReference>
<keyword evidence="10" id="KW-1185">Reference proteome</keyword>
<dbReference type="PANTHER" id="PTHR33362:SF2">
    <property type="entry name" value="TRAP TRANSPORTER LARGE PERMEASE PROTEIN"/>
    <property type="match status" value="1"/>
</dbReference>
<evidence type="ECO:0000256" key="5">
    <source>
        <dbReference type="ARBA" id="ARBA00022989"/>
    </source>
</evidence>
<dbReference type="NCBIfam" id="TIGR00786">
    <property type="entry name" value="dctM"/>
    <property type="match status" value="1"/>
</dbReference>
<dbReference type="Proteomes" id="UP000571017">
    <property type="component" value="Unassembled WGS sequence"/>
</dbReference>
<dbReference type="GO" id="GO:0005886">
    <property type="term" value="C:plasma membrane"/>
    <property type="evidence" value="ECO:0007669"/>
    <property type="project" value="UniProtKB-SubCell"/>
</dbReference>
<feature type="transmembrane region" description="Helical" evidence="7">
    <location>
        <begin position="168"/>
        <end position="192"/>
    </location>
</feature>
<keyword evidence="2" id="KW-1003">Cell membrane</keyword>
<dbReference type="RefSeq" id="WP_181471873.1">
    <property type="nucleotide sequence ID" value="NZ_JACEFG010000002.1"/>
</dbReference>
<reference evidence="9 10" key="1">
    <citation type="journal article" date="2004" name="Extremophiles">
        <title>Halobacillus locisalis sp. nov., a halophilic bacterium isolated from a marine solar saltern of the Yellow Sea in Korea.</title>
        <authorList>
            <person name="Yoon J.H."/>
            <person name="Kang K.H."/>
            <person name="Oh T.K."/>
            <person name="Park Y.H."/>
        </authorList>
    </citation>
    <scope>NUCLEOTIDE SEQUENCE [LARGE SCALE GENOMIC DNA]</scope>
    <source>
        <strain evidence="9 10">KCTC 3788</strain>
    </source>
</reference>
<feature type="transmembrane region" description="Helical" evidence="7">
    <location>
        <begin position="51"/>
        <end position="68"/>
    </location>
</feature>
<evidence type="ECO:0000256" key="7">
    <source>
        <dbReference type="SAM" id="Phobius"/>
    </source>
</evidence>
<evidence type="ECO:0000256" key="4">
    <source>
        <dbReference type="ARBA" id="ARBA00022692"/>
    </source>
</evidence>
<feature type="transmembrane region" description="Helical" evidence="7">
    <location>
        <begin position="269"/>
        <end position="291"/>
    </location>
</feature>
<feature type="transmembrane region" description="Helical" evidence="7">
    <location>
        <begin position="330"/>
        <end position="349"/>
    </location>
</feature>
<name>A0A838CRP9_9BACI</name>
<dbReference type="PIRSF" id="PIRSF006066">
    <property type="entry name" value="HI0050"/>
    <property type="match status" value="1"/>
</dbReference>
<dbReference type="PANTHER" id="PTHR33362">
    <property type="entry name" value="SIALIC ACID TRAP TRANSPORTER PERMEASE PROTEIN SIAT-RELATED"/>
    <property type="match status" value="1"/>
</dbReference>
<comment type="caution">
    <text evidence="9">The sequence shown here is derived from an EMBL/GenBank/DDBJ whole genome shotgun (WGS) entry which is preliminary data.</text>
</comment>
<evidence type="ECO:0000256" key="6">
    <source>
        <dbReference type="ARBA" id="ARBA00023136"/>
    </source>
</evidence>
<feature type="domain" description="TRAP C4-dicarboxylate transport system permease DctM subunit" evidence="8">
    <location>
        <begin position="6"/>
        <end position="413"/>
    </location>
</feature>
<dbReference type="AlphaFoldDB" id="A0A838CRP9"/>
<keyword evidence="3" id="KW-0997">Cell inner membrane</keyword>
<evidence type="ECO:0000313" key="10">
    <source>
        <dbReference type="Proteomes" id="UP000571017"/>
    </source>
</evidence>
<dbReference type="GO" id="GO:0022857">
    <property type="term" value="F:transmembrane transporter activity"/>
    <property type="evidence" value="ECO:0007669"/>
    <property type="project" value="TreeGrafter"/>
</dbReference>
<evidence type="ECO:0000256" key="2">
    <source>
        <dbReference type="ARBA" id="ARBA00022475"/>
    </source>
</evidence>
<proteinExistence type="predicted"/>
<comment type="subcellular location">
    <subcellularLocation>
        <location evidence="1">Cell inner membrane</location>
        <topology evidence="1">Multi-pass membrane protein</topology>
    </subcellularLocation>
</comment>
<protein>
    <submittedName>
        <fullName evidence="9">TRAP transporter large permease</fullName>
    </submittedName>
</protein>
<evidence type="ECO:0000313" key="9">
    <source>
        <dbReference type="EMBL" id="MBA2174812.1"/>
    </source>
</evidence>
<keyword evidence="4 7" id="KW-0812">Transmembrane</keyword>
<keyword evidence="6 7" id="KW-0472">Membrane</keyword>
<keyword evidence="5 7" id="KW-1133">Transmembrane helix</keyword>
<organism evidence="9 10">
    <name type="scientific">Halobacillus locisalis</name>
    <dbReference type="NCBI Taxonomy" id="220753"/>
    <lineage>
        <taxon>Bacteria</taxon>
        <taxon>Bacillati</taxon>
        <taxon>Bacillota</taxon>
        <taxon>Bacilli</taxon>
        <taxon>Bacillales</taxon>
        <taxon>Bacillaceae</taxon>
        <taxon>Halobacillus</taxon>
    </lineage>
</organism>
<evidence type="ECO:0000259" key="8">
    <source>
        <dbReference type="Pfam" id="PF06808"/>
    </source>
</evidence>
<dbReference type="InterPro" id="IPR004681">
    <property type="entry name" value="TRAP_DctM"/>
</dbReference>
<feature type="transmembrane region" description="Helical" evidence="7">
    <location>
        <begin position="238"/>
        <end position="257"/>
    </location>
</feature>
<dbReference type="EMBL" id="JACEFG010000002">
    <property type="protein sequence ID" value="MBA2174812.1"/>
    <property type="molecule type" value="Genomic_DNA"/>
</dbReference>
<accession>A0A838CRP9</accession>
<feature type="transmembrane region" description="Helical" evidence="7">
    <location>
        <begin position="303"/>
        <end position="323"/>
    </location>
</feature>
<evidence type="ECO:0000256" key="3">
    <source>
        <dbReference type="ARBA" id="ARBA00022519"/>
    </source>
</evidence>
<feature type="transmembrane region" description="Helical" evidence="7">
    <location>
        <begin position="355"/>
        <end position="382"/>
    </location>
</feature>
<sequence>MIWIMVISFFVLILAGVPIAFSMGASALMYILIEGIPLEMFSQRFFTNTQSFAFLAIPFFILAGNLMIQGQIAQRIINVADSMVRQLPGGLGCVSVVTSMGMAGVSGSSVADAASTGSVLIPEMKKRGYNASFAASINASSSVVGIIIPPSSTMIIIAWLANLSIAEMFVAGIIPGLLIGIIYLITTVMISVKRGYPREEKPTFKEFFYHIRKASWALLLPVILLGSILLGIATATEAAAISVVYALLVGLLVYRTLNWKNIYHSLKETVQGTAVVMVTVCTSMIFTWVLISEGIPRMIANTLNGLGLPGWALILVLIAIMLVAGMIMELVPNLFLFIPIFFPIATDIGMDPIQFSIVMLVSLALGMFTPPVGATLFISCYIAKIGIEKTIKDIFPYFVAGIVVVLLLAFIPVLTLGLPSLFSQ</sequence>
<evidence type="ECO:0000256" key="1">
    <source>
        <dbReference type="ARBA" id="ARBA00004429"/>
    </source>
</evidence>
<feature type="transmembrane region" description="Helical" evidence="7">
    <location>
        <begin position="213"/>
        <end position="232"/>
    </location>
</feature>
<gene>
    <name evidence="9" type="ORF">H0266_07900</name>
</gene>
<feature type="transmembrane region" description="Helical" evidence="7">
    <location>
        <begin position="133"/>
        <end position="162"/>
    </location>
</feature>
<dbReference type="Pfam" id="PF06808">
    <property type="entry name" value="DctM"/>
    <property type="match status" value="1"/>
</dbReference>